<dbReference type="Proteomes" id="UP000678513">
    <property type="component" value="Chromosome"/>
</dbReference>
<proteinExistence type="predicted"/>
<dbReference type="EMBL" id="CP072384">
    <property type="protein sequence ID" value="QUC09383.1"/>
    <property type="molecule type" value="Genomic_DNA"/>
</dbReference>
<evidence type="ECO:0000313" key="5">
    <source>
        <dbReference type="EMBL" id="QUC09383.1"/>
    </source>
</evidence>
<sequence length="254" mass="27236">MLNLGAVPILDFDDDPHDLTSEQMLADAGTGGPDVAVLAFLSEEVIEKVEGWQVNRVGTVPFVTIEYPIFEAVRGTNRVRIAPMPIGAPAAALVAERMIRAGATSLIAVGSCGALKPLAEGEFVLPNKALRDEGTSYHYLPAGHWVQTDPELTTTCVQVARSAGFSTLVAPVWTTDGFFRETRDLAEQRRQLGCIAVEMECAALAAIAQFHSVRFAQFLFTADTLAENDYDVRGFGVDSHHTALSLALEAAASC</sequence>
<dbReference type="Pfam" id="PF01048">
    <property type="entry name" value="PNP_UDP_1"/>
    <property type="match status" value="1"/>
</dbReference>
<dbReference type="EC" id="2.4.2.3" evidence="1"/>
<dbReference type="RefSeq" id="WP_212326893.1">
    <property type="nucleotide sequence ID" value="NZ_AP024463.1"/>
</dbReference>
<dbReference type="CDD" id="cd09007">
    <property type="entry name" value="NP-I_spr0068"/>
    <property type="match status" value="1"/>
</dbReference>
<dbReference type="PANTHER" id="PTHR43691">
    <property type="entry name" value="URIDINE PHOSPHORYLASE"/>
    <property type="match status" value="1"/>
</dbReference>
<keyword evidence="6" id="KW-1185">Reference proteome</keyword>
<evidence type="ECO:0000256" key="3">
    <source>
        <dbReference type="ARBA" id="ARBA00048447"/>
    </source>
</evidence>
<evidence type="ECO:0000256" key="2">
    <source>
        <dbReference type="ARBA" id="ARBA00021980"/>
    </source>
</evidence>
<dbReference type="SUPFAM" id="SSF53167">
    <property type="entry name" value="Purine and uridine phosphorylases"/>
    <property type="match status" value="1"/>
</dbReference>
<gene>
    <name evidence="5" type="ORF">J5A65_06655</name>
</gene>
<reference evidence="5 6" key="1">
    <citation type="submission" date="2021-03" db="EMBL/GenBank/DDBJ databases">
        <title>Human Oral Microbial Genomes.</title>
        <authorList>
            <person name="Johnston C.D."/>
            <person name="Chen T."/>
            <person name="Dewhirst F.E."/>
        </authorList>
    </citation>
    <scope>NUCLEOTIDE SEQUENCE [LARGE SCALE GENOMIC DNA]</scope>
    <source>
        <strain evidence="5 6">DSMZ 100122</strain>
    </source>
</reference>
<feature type="domain" description="Nucleoside phosphorylase" evidence="4">
    <location>
        <begin position="41"/>
        <end position="229"/>
    </location>
</feature>
<accession>A0ABX7Y9W1</accession>
<protein>
    <recommendedName>
        <fullName evidence="2">Uridine phosphorylase</fullName>
        <ecNumber evidence="1">2.4.2.3</ecNumber>
    </recommendedName>
</protein>
<evidence type="ECO:0000256" key="1">
    <source>
        <dbReference type="ARBA" id="ARBA00011888"/>
    </source>
</evidence>
<name>A0ABX7Y9W1_9ACTN</name>
<organism evidence="5 6">
    <name type="scientific">Arachnia rubra</name>
    <dbReference type="NCBI Taxonomy" id="1547448"/>
    <lineage>
        <taxon>Bacteria</taxon>
        <taxon>Bacillati</taxon>
        <taxon>Actinomycetota</taxon>
        <taxon>Actinomycetes</taxon>
        <taxon>Propionibacteriales</taxon>
        <taxon>Propionibacteriaceae</taxon>
        <taxon>Arachnia</taxon>
    </lineage>
</organism>
<evidence type="ECO:0000259" key="4">
    <source>
        <dbReference type="Pfam" id="PF01048"/>
    </source>
</evidence>
<dbReference type="InterPro" id="IPR000845">
    <property type="entry name" value="Nucleoside_phosphorylase_d"/>
</dbReference>
<dbReference type="PANTHER" id="PTHR43691:SF11">
    <property type="entry name" value="FI09636P-RELATED"/>
    <property type="match status" value="1"/>
</dbReference>
<comment type="catalytic activity">
    <reaction evidence="3">
        <text>uridine + phosphate = alpha-D-ribose 1-phosphate + uracil</text>
        <dbReference type="Rhea" id="RHEA:24388"/>
        <dbReference type="ChEBI" id="CHEBI:16704"/>
        <dbReference type="ChEBI" id="CHEBI:17568"/>
        <dbReference type="ChEBI" id="CHEBI:43474"/>
        <dbReference type="ChEBI" id="CHEBI:57720"/>
        <dbReference type="EC" id="2.4.2.3"/>
    </reaction>
</comment>
<evidence type="ECO:0000313" key="6">
    <source>
        <dbReference type="Proteomes" id="UP000678513"/>
    </source>
</evidence>
<dbReference type="InterPro" id="IPR035994">
    <property type="entry name" value="Nucleoside_phosphorylase_sf"/>
</dbReference>
<dbReference type="Gene3D" id="3.40.50.1580">
    <property type="entry name" value="Nucleoside phosphorylase domain"/>
    <property type="match status" value="1"/>
</dbReference>